<evidence type="ECO:0000313" key="6">
    <source>
        <dbReference type="Proteomes" id="UP000011518"/>
    </source>
</evidence>
<dbReference type="Gene3D" id="3.60.20.10">
    <property type="entry name" value="Glutamine Phosphoribosylpyrophosphate, subunit 1, domain 1"/>
    <property type="match status" value="1"/>
</dbReference>
<keyword evidence="2" id="KW-0963">Cytoplasm</keyword>
<proteinExistence type="predicted"/>
<dbReference type="Pfam" id="PF15546">
    <property type="entry name" value="DUF4653"/>
    <property type="match status" value="1"/>
</dbReference>
<gene>
    <name evidence="5" type="ORF">TREES_T100000558</name>
</gene>
<evidence type="ECO:0000256" key="2">
    <source>
        <dbReference type="ARBA" id="ARBA00022490"/>
    </source>
</evidence>
<dbReference type="InterPro" id="IPR029055">
    <property type="entry name" value="Ntn_hydrolases_N"/>
</dbReference>
<dbReference type="EMBL" id="KB320664">
    <property type="protein sequence ID" value="ELW65990.1"/>
    <property type="molecule type" value="Genomic_DNA"/>
</dbReference>
<sequence length="551" mass="60760">MFAIQPGLAEGDQCLGGPHSGVCQPELQPDSNSNFMASAMDANENWHGMPGRVEPLLTRSSSESSSDNKAFQDSGTPEDGVRSPPEGAEIPGAEPEKMGGAAVCSPLEDNGYASSSLSIDSSSSSPEPACGTPLGPGPPDPLLPSVVQAVQQLQAQERYKEREKEKHHVHLVMYRRLALLQWIRGLQHQLVDQQSRLQESFDTILDNRKELIRWPYIQIGGVQQGSTRWKAGGPWGAAAAEVAQLCSAQCHRKARSSMNRQQERESKHSEGLVKGGFLEEEELKEPVEAPCRRRQLSTVLTTVFICHAQPESLDQRMRTQEDALLWLQHQRPPVVLQRSIQLYVIRARRSRGGRAACVVQGRAPWCCLTGEAEKPASPALCGTCSPPPPATMEYLIGIQGPDYVLVASDRVAASNIVQMKDGYELSPTAAANFTRRNLADCLRSRTPYHVNLLLAGYDEHEGPALYYMDYLAALAKAPFAAHGYGAFLTLSILDRYYTPTISRERAVELLRKCLEELQKRFILNLPTFSVRIIDKNGIHDLDNISFPKKGS</sequence>
<name>L9KSW9_TUPCH</name>
<reference evidence="6" key="1">
    <citation type="submission" date="2012-07" db="EMBL/GenBank/DDBJ databases">
        <title>Genome of the Chinese tree shrew, a rising model animal genetically related to primates.</title>
        <authorList>
            <person name="Zhang G."/>
            <person name="Fan Y."/>
            <person name="Yao Y."/>
            <person name="Huang Z."/>
        </authorList>
    </citation>
    <scope>NUCLEOTIDE SEQUENCE [LARGE SCALE GENOMIC DNA]</scope>
</reference>
<dbReference type="SUPFAM" id="SSF56235">
    <property type="entry name" value="N-terminal nucleophile aminohydrolases (Ntn hydrolases)"/>
    <property type="match status" value="1"/>
</dbReference>
<dbReference type="Proteomes" id="UP000011518">
    <property type="component" value="Unassembled WGS sequence"/>
</dbReference>
<dbReference type="InParanoid" id="L9KSW9"/>
<protein>
    <recommendedName>
        <fullName evidence="7">Proteasome subunit beta type-2</fullName>
    </recommendedName>
</protein>
<dbReference type="Pfam" id="PF00227">
    <property type="entry name" value="Proteasome"/>
    <property type="match status" value="1"/>
</dbReference>
<evidence type="ECO:0000256" key="4">
    <source>
        <dbReference type="SAM" id="MobiDB-lite"/>
    </source>
</evidence>
<dbReference type="CDD" id="cd03758">
    <property type="entry name" value="proteasome_beta_type_2"/>
    <property type="match status" value="1"/>
</dbReference>
<feature type="region of interest" description="Disordered" evidence="4">
    <location>
        <begin position="20"/>
        <end position="143"/>
    </location>
</feature>
<dbReference type="GO" id="GO:0010498">
    <property type="term" value="P:proteasomal protein catabolic process"/>
    <property type="evidence" value="ECO:0007669"/>
    <property type="project" value="InterPro"/>
</dbReference>
<comment type="subcellular location">
    <subcellularLocation>
        <location evidence="1">Nucleus</location>
    </subcellularLocation>
</comment>
<keyword evidence="6" id="KW-1185">Reference proteome</keyword>
<reference evidence="6" key="2">
    <citation type="journal article" date="2013" name="Nat. Commun.">
        <title>Genome of the Chinese tree shrew.</title>
        <authorList>
            <person name="Fan Y."/>
            <person name="Huang Z.Y."/>
            <person name="Cao C.C."/>
            <person name="Chen C.S."/>
            <person name="Chen Y.X."/>
            <person name="Fan D.D."/>
            <person name="He J."/>
            <person name="Hou H.L."/>
            <person name="Hu L."/>
            <person name="Hu X.T."/>
            <person name="Jiang X.T."/>
            <person name="Lai R."/>
            <person name="Lang Y.S."/>
            <person name="Liang B."/>
            <person name="Liao S.G."/>
            <person name="Mu D."/>
            <person name="Ma Y.Y."/>
            <person name="Niu Y.Y."/>
            <person name="Sun X.Q."/>
            <person name="Xia J.Q."/>
            <person name="Xiao J."/>
            <person name="Xiong Z.Q."/>
            <person name="Xu L."/>
            <person name="Yang L."/>
            <person name="Zhang Y."/>
            <person name="Zhao W."/>
            <person name="Zhao X.D."/>
            <person name="Zheng Y.T."/>
            <person name="Zhou J.M."/>
            <person name="Zhu Y.B."/>
            <person name="Zhang G.J."/>
            <person name="Wang J."/>
            <person name="Yao Y.G."/>
        </authorList>
    </citation>
    <scope>NUCLEOTIDE SEQUENCE [LARGE SCALE GENOMIC DNA]</scope>
</reference>
<dbReference type="GO" id="GO:0005839">
    <property type="term" value="C:proteasome core complex"/>
    <property type="evidence" value="ECO:0007669"/>
    <property type="project" value="InterPro"/>
</dbReference>
<accession>L9KSW9</accession>
<dbReference type="InterPro" id="IPR001353">
    <property type="entry name" value="Proteasome_sua/b"/>
</dbReference>
<dbReference type="InterPro" id="IPR035206">
    <property type="entry name" value="Proteasome_beta2"/>
</dbReference>
<evidence type="ECO:0000313" key="5">
    <source>
        <dbReference type="EMBL" id="ELW65990.1"/>
    </source>
</evidence>
<dbReference type="InterPro" id="IPR027812">
    <property type="entry name" value="DUF4653"/>
</dbReference>
<feature type="compositionally biased region" description="Low complexity" evidence="4">
    <location>
        <begin position="114"/>
        <end position="125"/>
    </location>
</feature>
<dbReference type="GO" id="GO:0005634">
    <property type="term" value="C:nucleus"/>
    <property type="evidence" value="ECO:0007669"/>
    <property type="project" value="UniProtKB-SubCell"/>
</dbReference>
<keyword evidence="3" id="KW-0647">Proteasome</keyword>
<dbReference type="AlphaFoldDB" id="L9KSW9"/>
<feature type="compositionally biased region" description="Low complexity" evidence="4">
    <location>
        <begin position="84"/>
        <end position="93"/>
    </location>
</feature>
<evidence type="ECO:0000256" key="1">
    <source>
        <dbReference type="ARBA" id="ARBA00004123"/>
    </source>
</evidence>
<dbReference type="PANTHER" id="PTHR35673:SF1">
    <property type="entry name" value="UPF0500 PROTEIN C1ORF216"/>
    <property type="match status" value="1"/>
</dbReference>
<evidence type="ECO:0008006" key="7">
    <source>
        <dbReference type="Google" id="ProtNLM"/>
    </source>
</evidence>
<evidence type="ECO:0000256" key="3">
    <source>
        <dbReference type="ARBA" id="ARBA00022942"/>
    </source>
</evidence>
<dbReference type="eggNOG" id="ENOG502S1PX">
    <property type="taxonomic scope" value="Eukaryota"/>
</dbReference>
<organism evidence="5 6">
    <name type="scientific">Tupaia chinensis</name>
    <name type="common">Chinese tree shrew</name>
    <name type="synonym">Tupaia belangeri chinensis</name>
    <dbReference type="NCBI Taxonomy" id="246437"/>
    <lineage>
        <taxon>Eukaryota</taxon>
        <taxon>Metazoa</taxon>
        <taxon>Chordata</taxon>
        <taxon>Craniata</taxon>
        <taxon>Vertebrata</taxon>
        <taxon>Euteleostomi</taxon>
        <taxon>Mammalia</taxon>
        <taxon>Eutheria</taxon>
        <taxon>Euarchontoglires</taxon>
        <taxon>Scandentia</taxon>
        <taxon>Tupaiidae</taxon>
        <taxon>Tupaia</taxon>
    </lineage>
</organism>
<dbReference type="PANTHER" id="PTHR35673">
    <property type="entry name" value="UPF0500 PROTEIN C1ORF216"/>
    <property type="match status" value="1"/>
</dbReference>